<comment type="caution">
    <text evidence="8">The sequence shown here is derived from an EMBL/GenBank/DDBJ whole genome shotgun (WGS) entry which is preliminary data.</text>
</comment>
<keyword evidence="8" id="KW-0675">Receptor</keyword>
<dbReference type="Gene3D" id="3.30.200.20">
    <property type="entry name" value="Phosphorylase Kinase, domain 1"/>
    <property type="match status" value="1"/>
</dbReference>
<dbReference type="GO" id="GO:0005524">
    <property type="term" value="F:ATP binding"/>
    <property type="evidence" value="ECO:0007669"/>
    <property type="project" value="UniProtKB-KW"/>
</dbReference>
<accession>A0A438D496</accession>
<evidence type="ECO:0000256" key="5">
    <source>
        <dbReference type="SAM" id="MobiDB-lite"/>
    </source>
</evidence>
<evidence type="ECO:0000256" key="6">
    <source>
        <dbReference type="SAM" id="Phobius"/>
    </source>
</evidence>
<gene>
    <name evidence="8" type="primary">VvCHDh000610_4</name>
    <name evidence="8" type="ORF">CK203_098822</name>
</gene>
<evidence type="ECO:0000259" key="7">
    <source>
        <dbReference type="PROSITE" id="PS50011"/>
    </source>
</evidence>
<evidence type="ECO:0000313" key="8">
    <source>
        <dbReference type="EMBL" id="RVW30285.1"/>
    </source>
</evidence>
<keyword evidence="2" id="KW-0547">Nucleotide-binding</keyword>
<proteinExistence type="predicted"/>
<evidence type="ECO:0000256" key="2">
    <source>
        <dbReference type="ARBA" id="ARBA00022741"/>
    </source>
</evidence>
<dbReference type="SUPFAM" id="SSF56112">
    <property type="entry name" value="Protein kinase-like (PK-like)"/>
    <property type="match status" value="1"/>
</dbReference>
<keyword evidence="6" id="KW-0812">Transmembrane</keyword>
<dbReference type="EMBL" id="QGNW01001804">
    <property type="protein sequence ID" value="RVW30285.1"/>
    <property type="molecule type" value="Genomic_DNA"/>
</dbReference>
<reference evidence="8 9" key="1">
    <citation type="journal article" date="2018" name="PLoS Genet.">
        <title>Population sequencing reveals clonal diversity and ancestral inbreeding in the grapevine cultivar Chardonnay.</title>
        <authorList>
            <person name="Roach M.J."/>
            <person name="Johnson D.L."/>
            <person name="Bohlmann J."/>
            <person name="van Vuuren H.J."/>
            <person name="Jones S.J."/>
            <person name="Pretorius I.S."/>
            <person name="Schmidt S.A."/>
            <person name="Borneman A.R."/>
        </authorList>
    </citation>
    <scope>NUCLEOTIDE SEQUENCE [LARGE SCALE GENOMIC DNA]</scope>
    <source>
        <strain evidence="9">cv. Chardonnay</strain>
        <tissue evidence="8">Leaf</tissue>
    </source>
</reference>
<dbReference type="InterPro" id="IPR008271">
    <property type="entry name" value="Ser/Thr_kinase_AS"/>
</dbReference>
<dbReference type="InterPro" id="IPR000719">
    <property type="entry name" value="Prot_kinase_dom"/>
</dbReference>
<feature type="compositionally biased region" description="Low complexity" evidence="5">
    <location>
        <begin position="425"/>
        <end position="463"/>
    </location>
</feature>
<dbReference type="FunFam" id="3.30.200.20:FF:000327">
    <property type="entry name" value="Cysteine-rich receptor-like protein kinase 10"/>
    <property type="match status" value="1"/>
</dbReference>
<name>A0A438D496_VITVI</name>
<evidence type="ECO:0000256" key="3">
    <source>
        <dbReference type="ARBA" id="ARBA00022777"/>
    </source>
</evidence>
<dbReference type="InterPro" id="IPR011009">
    <property type="entry name" value="Kinase-like_dom_sf"/>
</dbReference>
<dbReference type="PROSITE" id="PS50011">
    <property type="entry name" value="PROTEIN_KINASE_DOM"/>
    <property type="match status" value="1"/>
</dbReference>
<keyword evidence="3 8" id="KW-0418">Kinase</keyword>
<dbReference type="PROSITE" id="PS00108">
    <property type="entry name" value="PROTEIN_KINASE_ST"/>
    <property type="match status" value="1"/>
</dbReference>
<dbReference type="SMART" id="SM00220">
    <property type="entry name" value="S_TKc"/>
    <property type="match status" value="1"/>
</dbReference>
<keyword evidence="4" id="KW-0067">ATP-binding</keyword>
<dbReference type="GO" id="GO:0004672">
    <property type="term" value="F:protein kinase activity"/>
    <property type="evidence" value="ECO:0007669"/>
    <property type="project" value="InterPro"/>
</dbReference>
<feature type="transmembrane region" description="Helical" evidence="6">
    <location>
        <begin position="12"/>
        <end position="34"/>
    </location>
</feature>
<evidence type="ECO:0000256" key="4">
    <source>
        <dbReference type="ARBA" id="ARBA00022840"/>
    </source>
</evidence>
<dbReference type="AlphaFoldDB" id="A0A438D496"/>
<dbReference type="PANTHER" id="PTHR47973">
    <property type="entry name" value="CYSTEINE-RICH RECEPTOR-LIKE PROTEIN KINASE 3"/>
    <property type="match status" value="1"/>
</dbReference>
<dbReference type="FunFam" id="1.10.510.10:FF:000336">
    <property type="entry name" value="Cysteine-rich receptor-like protein kinase 2"/>
    <property type="match status" value="1"/>
</dbReference>
<evidence type="ECO:0000256" key="1">
    <source>
        <dbReference type="ARBA" id="ARBA00022679"/>
    </source>
</evidence>
<dbReference type="Proteomes" id="UP000288805">
    <property type="component" value="Unassembled WGS sequence"/>
</dbReference>
<dbReference type="Pfam" id="PF07714">
    <property type="entry name" value="PK_Tyr_Ser-Thr"/>
    <property type="match status" value="1"/>
</dbReference>
<organism evidence="8 9">
    <name type="scientific">Vitis vinifera</name>
    <name type="common">Grape</name>
    <dbReference type="NCBI Taxonomy" id="29760"/>
    <lineage>
        <taxon>Eukaryota</taxon>
        <taxon>Viridiplantae</taxon>
        <taxon>Streptophyta</taxon>
        <taxon>Embryophyta</taxon>
        <taxon>Tracheophyta</taxon>
        <taxon>Spermatophyta</taxon>
        <taxon>Magnoliopsida</taxon>
        <taxon>eudicotyledons</taxon>
        <taxon>Gunneridae</taxon>
        <taxon>Pentapetalae</taxon>
        <taxon>rosids</taxon>
        <taxon>Vitales</taxon>
        <taxon>Vitaceae</taxon>
        <taxon>Viteae</taxon>
        <taxon>Vitis</taxon>
    </lineage>
</organism>
<sequence>MSGCRPPHHSPALFFFLVAAVVLLIFLILILVSWKFKNLAELKKLVTETKRLQEAKDFCSGNLRTVGQFDFRSLKKATKNFHPSNLLGRGGFGPVYQGKLRDGKLVAVKKLSLDKSQQGEAEFLAEVKMITSIQHKNLVRLLGCCSDGPQRILLPSTILALFVVSSSCGKVEGLLGGVQISSGLVEKCAKQKNGGLSPRHLERNDQFLNWNTRFQIILGIARGLQYLHEDSHLRIVHRDIKASNILLDDRFQPRIGDFGLARFFPEDEAYLSTAFAGTLGYTAPEYAIRGELSEKADIYSFGVLVLEIIGCRKNTDLTLSSEMQYLPEYAWKLYEKSRVIDLVDPRIQEDGFVENDVLQVNHVLQVIHVALFCLQPYANLRPPMSEVVAVLTCRADMVGTPMKPAFLDRKQDKNISSDTISEAFPSPLHSDSPSSSQQPKISEAFPSPLHSDSPSSSQQPKISEAFPSPLHGDSPSSSQQPK</sequence>
<dbReference type="InterPro" id="IPR052059">
    <property type="entry name" value="CR_Ser/Thr_kinase"/>
</dbReference>
<dbReference type="InterPro" id="IPR001245">
    <property type="entry name" value="Ser-Thr/Tyr_kinase_cat_dom"/>
</dbReference>
<evidence type="ECO:0000313" key="9">
    <source>
        <dbReference type="Proteomes" id="UP000288805"/>
    </source>
</evidence>
<keyword evidence="1" id="KW-0808">Transferase</keyword>
<keyword evidence="6" id="KW-0472">Membrane</keyword>
<feature type="region of interest" description="Disordered" evidence="5">
    <location>
        <begin position="419"/>
        <end position="482"/>
    </location>
</feature>
<protein>
    <submittedName>
        <fullName evidence="8">Putative LRR receptor-like serine/threonine-protein kinase</fullName>
    </submittedName>
</protein>
<keyword evidence="6" id="KW-1133">Transmembrane helix</keyword>
<feature type="domain" description="Protein kinase" evidence="7">
    <location>
        <begin position="81"/>
        <end position="406"/>
    </location>
</feature>
<dbReference type="Gene3D" id="1.10.510.10">
    <property type="entry name" value="Transferase(Phosphotransferase) domain 1"/>
    <property type="match status" value="1"/>
</dbReference>